<organism evidence="3 4">
    <name type="scientific">Flectobacillus longus</name>
    <dbReference type="NCBI Taxonomy" id="2984207"/>
    <lineage>
        <taxon>Bacteria</taxon>
        <taxon>Pseudomonadati</taxon>
        <taxon>Bacteroidota</taxon>
        <taxon>Cytophagia</taxon>
        <taxon>Cytophagales</taxon>
        <taxon>Flectobacillaceae</taxon>
        <taxon>Flectobacillus</taxon>
    </lineage>
</organism>
<name>A0ABT6YQH8_9BACT</name>
<dbReference type="InterPro" id="IPR054246">
    <property type="entry name" value="DUF6973"/>
</dbReference>
<proteinExistence type="predicted"/>
<dbReference type="EMBL" id="JASHID010000012">
    <property type="protein sequence ID" value="MDI9865844.1"/>
    <property type="molecule type" value="Genomic_DNA"/>
</dbReference>
<accession>A0ABT6YQH8</accession>
<comment type="caution">
    <text evidence="3">The sequence shown here is derived from an EMBL/GenBank/DDBJ whole genome shotgun (WGS) entry which is preliminary data.</text>
</comment>
<evidence type="ECO:0000313" key="4">
    <source>
        <dbReference type="Proteomes" id="UP001236569"/>
    </source>
</evidence>
<dbReference type="PROSITE" id="PS51257">
    <property type="entry name" value="PROKAR_LIPOPROTEIN"/>
    <property type="match status" value="1"/>
</dbReference>
<dbReference type="Proteomes" id="UP001236569">
    <property type="component" value="Unassembled WGS sequence"/>
</dbReference>
<keyword evidence="1" id="KW-0732">Signal</keyword>
<feature type="signal peptide" evidence="1">
    <location>
        <begin position="1"/>
        <end position="19"/>
    </location>
</feature>
<gene>
    <name evidence="3" type="ORF">QM480_15975</name>
</gene>
<feature type="chain" id="PRO_5046037218" description="DUF6973 domain-containing protein" evidence="1">
    <location>
        <begin position="20"/>
        <end position="274"/>
    </location>
</feature>
<evidence type="ECO:0000313" key="3">
    <source>
        <dbReference type="EMBL" id="MDI9865844.1"/>
    </source>
</evidence>
<reference evidence="3 4" key="1">
    <citation type="submission" date="2023-05" db="EMBL/GenBank/DDBJ databases">
        <title>Novel species of genus Flectobacillus isolated from stream in China.</title>
        <authorList>
            <person name="Lu H."/>
        </authorList>
    </citation>
    <scope>NUCLEOTIDE SEQUENCE [LARGE SCALE GENOMIC DNA]</scope>
    <source>
        <strain evidence="3 4">DC10W</strain>
    </source>
</reference>
<evidence type="ECO:0000256" key="1">
    <source>
        <dbReference type="SAM" id="SignalP"/>
    </source>
</evidence>
<dbReference type="Pfam" id="PF22322">
    <property type="entry name" value="DUF6973"/>
    <property type="match status" value="1"/>
</dbReference>
<protein>
    <recommendedName>
        <fullName evidence="2">DUF6973 domain-containing protein</fullName>
    </recommendedName>
</protein>
<dbReference type="RefSeq" id="WP_283370784.1">
    <property type="nucleotide sequence ID" value="NZ_JASHID010000012.1"/>
</dbReference>
<sequence>MKAKLLFSSLFVTLLLSLASCDKKEDNVQPSSPTKIIRASSSRIGDGDVMLSEVTVYGISMKGNNFDVILSWYNSTTHNEERQTVTFNQFDGISMDEAIINTKEFKEKVIAYMKKKLIELGDEEHFNPAELALLQQLNSRQIIRFFFIYTDAVTYGKLLRNPFGVFASELPDGGFSNAFVHIRLAFKLKEAFGYSMAKSLTDAHESTQGNDVLSQMDLLNNSIGLGLDYWTEELMFNLAYAGNLWTLKPIQGTTNYTLGRYKLPLPPNKRQNEN</sequence>
<feature type="domain" description="DUF6973" evidence="2">
    <location>
        <begin position="172"/>
        <end position="226"/>
    </location>
</feature>
<evidence type="ECO:0000259" key="2">
    <source>
        <dbReference type="Pfam" id="PF22322"/>
    </source>
</evidence>
<keyword evidence="4" id="KW-1185">Reference proteome</keyword>